<dbReference type="EMBL" id="NIDE01000007">
    <property type="protein sequence ID" value="OWK40800.1"/>
    <property type="molecule type" value="Genomic_DNA"/>
</dbReference>
<gene>
    <name evidence="1" type="ORF">FRUB_04692</name>
</gene>
<dbReference type="RefSeq" id="WP_088255780.1">
    <property type="nucleotide sequence ID" value="NZ_NIDE01000007.1"/>
</dbReference>
<comment type="caution">
    <text evidence="1">The sequence shown here is derived from an EMBL/GenBank/DDBJ whole genome shotgun (WGS) entry which is preliminary data.</text>
</comment>
<protein>
    <submittedName>
        <fullName evidence="1">Uncharacterized protein</fullName>
    </submittedName>
</protein>
<sequence>MRVSKQRAWWAMAAAVGVAIGGLVYRLPAEEPADRKDAPPARGANADAAVKKAILEDARQVYEMNQKRYRALEGPVVVEDTYLWSVRWLEAELDLAADAAAKTAALKGHLERMREVEKMAANQAKAGQGRQSDAVAGHYHRTRAELWLARGEIK</sequence>
<dbReference type="AlphaFoldDB" id="A0A225DH14"/>
<evidence type="ECO:0000313" key="2">
    <source>
        <dbReference type="Proteomes" id="UP000214646"/>
    </source>
</evidence>
<name>A0A225DH14_9BACT</name>
<organism evidence="1 2">
    <name type="scientific">Fimbriiglobus ruber</name>
    <dbReference type="NCBI Taxonomy" id="1908690"/>
    <lineage>
        <taxon>Bacteria</taxon>
        <taxon>Pseudomonadati</taxon>
        <taxon>Planctomycetota</taxon>
        <taxon>Planctomycetia</taxon>
        <taxon>Gemmatales</taxon>
        <taxon>Gemmataceae</taxon>
        <taxon>Fimbriiglobus</taxon>
    </lineage>
</organism>
<reference evidence="2" key="1">
    <citation type="submission" date="2017-06" db="EMBL/GenBank/DDBJ databases">
        <title>Genome analysis of Fimbriiglobus ruber SP5, the first member of the order Planctomycetales with confirmed chitinolytic capability.</title>
        <authorList>
            <person name="Ravin N.V."/>
            <person name="Rakitin A.L."/>
            <person name="Ivanova A.A."/>
            <person name="Beletsky A.V."/>
            <person name="Kulichevskaya I.S."/>
            <person name="Mardanov A.V."/>
            <person name="Dedysh S.N."/>
        </authorList>
    </citation>
    <scope>NUCLEOTIDE SEQUENCE [LARGE SCALE GENOMIC DNA]</scope>
    <source>
        <strain evidence="2">SP5</strain>
    </source>
</reference>
<proteinExistence type="predicted"/>
<evidence type="ECO:0000313" key="1">
    <source>
        <dbReference type="EMBL" id="OWK40800.1"/>
    </source>
</evidence>
<accession>A0A225DH14</accession>
<dbReference type="Proteomes" id="UP000214646">
    <property type="component" value="Unassembled WGS sequence"/>
</dbReference>
<keyword evidence="2" id="KW-1185">Reference proteome</keyword>